<evidence type="ECO:0000313" key="2">
    <source>
        <dbReference type="EMBL" id="JAC35021.1"/>
    </source>
</evidence>
<dbReference type="EMBL" id="GBBM01000397">
    <property type="protein sequence ID" value="JAC35021.1"/>
    <property type="molecule type" value="mRNA"/>
</dbReference>
<dbReference type="AlphaFoldDB" id="A0A023GMG0"/>
<feature type="signal peptide" evidence="1">
    <location>
        <begin position="1"/>
        <end position="23"/>
    </location>
</feature>
<keyword evidence="1" id="KW-0732">Signal</keyword>
<name>A0A023GMG0_AMBTT</name>
<sequence>MMSSKSLLVALVVLAALCSLTAAQLGYGGFGRGYGGGFGRGYGGYGGYGRGYGGYGGYGRGSGGYGGYGRGFYG</sequence>
<proteinExistence type="evidence at transcript level"/>
<accession>A0A023GMG0</accession>
<evidence type="ECO:0008006" key="3">
    <source>
        <dbReference type="Google" id="ProtNLM"/>
    </source>
</evidence>
<feature type="chain" id="PRO_5001517928" description="Neuropeptide-like protein 31" evidence="1">
    <location>
        <begin position="24"/>
        <end position="74"/>
    </location>
</feature>
<reference evidence="2" key="1">
    <citation type="submission" date="2014-03" db="EMBL/GenBank/DDBJ databases">
        <title>The sialotranscriptome of Amblyomma triste, Amblyomma parvum and Amblyomma cajennense ticks, uncovered by 454-based RNA-seq.</title>
        <authorList>
            <person name="Garcia G.R."/>
            <person name="Gardinassi L.G."/>
            <person name="Ribeiro J.M."/>
            <person name="Anatriello E."/>
            <person name="Ferreira B.R."/>
            <person name="Moreira H.N."/>
            <person name="Mafra C."/>
            <person name="Olegario M.M."/>
            <person name="Szabo P.J."/>
            <person name="Miranda-Santos I.K."/>
            <person name="Maruyama S.R."/>
        </authorList>
    </citation>
    <scope>NUCLEOTIDE SEQUENCE</scope>
    <source>
        <strain evidence="2">Mato Grasso do Sul</strain>
        <tissue evidence="2">Salivary glands</tissue>
    </source>
</reference>
<organism evidence="2">
    <name type="scientific">Amblyomma triste</name>
    <name type="common">Neotropical tick</name>
    <dbReference type="NCBI Taxonomy" id="251400"/>
    <lineage>
        <taxon>Eukaryota</taxon>
        <taxon>Metazoa</taxon>
        <taxon>Ecdysozoa</taxon>
        <taxon>Arthropoda</taxon>
        <taxon>Chelicerata</taxon>
        <taxon>Arachnida</taxon>
        <taxon>Acari</taxon>
        <taxon>Parasitiformes</taxon>
        <taxon>Ixodida</taxon>
        <taxon>Ixodoidea</taxon>
        <taxon>Ixodidae</taxon>
        <taxon>Amblyomminae</taxon>
        <taxon>Amblyomma</taxon>
    </lineage>
</organism>
<evidence type="ECO:0000256" key="1">
    <source>
        <dbReference type="SAM" id="SignalP"/>
    </source>
</evidence>
<protein>
    <recommendedName>
        <fullName evidence="3">Neuropeptide-like protein 31</fullName>
    </recommendedName>
</protein>